<evidence type="ECO:0000256" key="4">
    <source>
        <dbReference type="ARBA" id="ARBA00022989"/>
    </source>
</evidence>
<feature type="transmembrane region" description="Helical" evidence="7">
    <location>
        <begin position="465"/>
        <end position="489"/>
    </location>
</feature>
<feature type="region of interest" description="Disordered" evidence="6">
    <location>
        <begin position="14"/>
        <end position="52"/>
    </location>
</feature>
<feature type="transmembrane region" description="Helical" evidence="7">
    <location>
        <begin position="509"/>
        <end position="535"/>
    </location>
</feature>
<sequence length="591" mass="62341">MMLQTQLYEQHNVLSPRLRAHPQRHSIRQQQQHRTAKHQHQQQRHQNRCRPPRSFLDDAIEAAPPSSPDPSLVNEDLLPTPASKRTFAAADFAALWVTLVISITTYYLAASLVDMGMSWWQGVLTVFFGNLLTLVPMVLNAHPGTKYGIPFPVLARASFGIKGSNLPSLSRALVACGWFGIQTWIGGSSIHQMLQSLAGSSSIISSSSVIPWLGITGVQLGCFLAFWVLQVAIIVRGIDCIKEVEKLSAPILVGLAAALLVWAVTTAGGLGPMLSAPSQFGPGMPLEGRFWQVAVPAVTANVGYWATLSLNIPDFSRYAVSQRAQLLGQAAGLPPFMALFSFIGLAVTSATVVIYGAPVVDPVQLLSHMTQPLAVCVSLFGLILATLTTNIAANVVAPANAIVNLAPRVISFTTGGLITALLGLAAGAVCDALEAHGQQRRLCQLAALLGLCVMPWKLMASSGGFVKWLVGYSALLGPVVGVVLADYYLIRKRVLAIDDLYSMDPAGRYWYQGGYNVAALLAVAAGVLPCLPGLLASVGLAASPGPVFGAIYDCAWFVGVAVSMLVYCGCMRMSGAGAAAGTGGEPGLAAS</sequence>
<dbReference type="Pfam" id="PF02133">
    <property type="entry name" value="Transp_cyt_pur"/>
    <property type="match status" value="2"/>
</dbReference>
<proteinExistence type="inferred from homology"/>
<dbReference type="EMBL" id="CP126214">
    <property type="protein sequence ID" value="WIA16169.1"/>
    <property type="molecule type" value="Genomic_DNA"/>
</dbReference>
<protein>
    <recommendedName>
        <fullName evidence="10">Nitrate reductase</fullName>
    </recommendedName>
</protein>
<feature type="transmembrane region" description="Helical" evidence="7">
    <location>
        <begin position="409"/>
        <end position="430"/>
    </location>
</feature>
<evidence type="ECO:0008006" key="10">
    <source>
        <dbReference type="Google" id="ProtNLM"/>
    </source>
</evidence>
<organism evidence="8 9">
    <name type="scientific">Tetradesmus obliquus</name>
    <name type="common">Green alga</name>
    <name type="synonym">Acutodesmus obliquus</name>
    <dbReference type="NCBI Taxonomy" id="3088"/>
    <lineage>
        <taxon>Eukaryota</taxon>
        <taxon>Viridiplantae</taxon>
        <taxon>Chlorophyta</taxon>
        <taxon>core chlorophytes</taxon>
        <taxon>Chlorophyceae</taxon>
        <taxon>CS clade</taxon>
        <taxon>Sphaeropleales</taxon>
        <taxon>Scenedesmaceae</taxon>
        <taxon>Tetradesmus</taxon>
    </lineage>
</organism>
<comment type="similarity">
    <text evidence="2">Belongs to the purine-cytosine permease (2.A.39) family.</text>
</comment>
<accession>A0ABY8U469</accession>
<dbReference type="Proteomes" id="UP001244341">
    <property type="component" value="Chromosome 7b"/>
</dbReference>
<feature type="transmembrane region" description="Helical" evidence="7">
    <location>
        <begin position="372"/>
        <end position="397"/>
    </location>
</feature>
<gene>
    <name evidence="8" type="ORF">OEZ85_012883</name>
</gene>
<dbReference type="CDD" id="cd11485">
    <property type="entry name" value="SLC-NCS1sbd_YbbW-like"/>
    <property type="match status" value="1"/>
</dbReference>
<feature type="compositionally biased region" description="Basic residues" evidence="6">
    <location>
        <begin position="34"/>
        <end position="51"/>
    </location>
</feature>
<evidence type="ECO:0000313" key="8">
    <source>
        <dbReference type="EMBL" id="WIA16169.1"/>
    </source>
</evidence>
<dbReference type="InterPro" id="IPR045225">
    <property type="entry name" value="Uracil/uridine/allantoin_perm"/>
</dbReference>
<feature type="transmembrane region" description="Helical" evidence="7">
    <location>
        <begin position="119"/>
        <end position="139"/>
    </location>
</feature>
<evidence type="ECO:0000256" key="2">
    <source>
        <dbReference type="ARBA" id="ARBA00008974"/>
    </source>
</evidence>
<feature type="transmembrane region" description="Helical" evidence="7">
    <location>
        <begin position="547"/>
        <end position="567"/>
    </location>
</feature>
<dbReference type="PANTHER" id="PTHR30618">
    <property type="entry name" value="NCS1 FAMILY PURINE/PYRIMIDINE TRANSPORTER"/>
    <property type="match status" value="1"/>
</dbReference>
<keyword evidence="4 7" id="KW-1133">Transmembrane helix</keyword>
<evidence type="ECO:0000256" key="6">
    <source>
        <dbReference type="SAM" id="MobiDB-lite"/>
    </source>
</evidence>
<keyword evidence="5 7" id="KW-0472">Membrane</keyword>
<dbReference type="InterPro" id="IPR001248">
    <property type="entry name" value="Pur-cyt_permease"/>
</dbReference>
<evidence type="ECO:0000256" key="5">
    <source>
        <dbReference type="ARBA" id="ARBA00023136"/>
    </source>
</evidence>
<feature type="transmembrane region" description="Helical" evidence="7">
    <location>
        <begin position="247"/>
        <end position="265"/>
    </location>
</feature>
<dbReference type="Gene3D" id="1.10.4160.10">
    <property type="entry name" value="Hydantoin permease"/>
    <property type="match status" value="2"/>
</dbReference>
<evidence type="ECO:0000256" key="7">
    <source>
        <dbReference type="SAM" id="Phobius"/>
    </source>
</evidence>
<reference evidence="8 9" key="1">
    <citation type="submission" date="2023-05" db="EMBL/GenBank/DDBJ databases">
        <title>A 100% complete, gapless, phased diploid assembly of the Scenedesmus obliquus UTEX 3031 genome.</title>
        <authorList>
            <person name="Biondi T.C."/>
            <person name="Hanschen E.R."/>
            <person name="Kwon T."/>
            <person name="Eng W."/>
            <person name="Kruse C.P.S."/>
            <person name="Koehler S.I."/>
            <person name="Kunde Y."/>
            <person name="Gleasner C.D."/>
            <person name="You Mak K.T."/>
            <person name="Polle J."/>
            <person name="Hovde B.T."/>
            <person name="Starkenburg S.R."/>
        </authorList>
    </citation>
    <scope>NUCLEOTIDE SEQUENCE [LARGE SCALE GENOMIC DNA]</scope>
    <source>
        <strain evidence="8 9">DOE0152z</strain>
    </source>
</reference>
<name>A0ABY8U469_TETOB</name>
<keyword evidence="9" id="KW-1185">Reference proteome</keyword>
<comment type="subcellular location">
    <subcellularLocation>
        <location evidence="1">Membrane</location>
        <topology evidence="1">Multi-pass membrane protein</topology>
    </subcellularLocation>
</comment>
<feature type="transmembrane region" description="Helical" evidence="7">
    <location>
        <begin position="336"/>
        <end position="360"/>
    </location>
</feature>
<evidence type="ECO:0000313" key="9">
    <source>
        <dbReference type="Proteomes" id="UP001244341"/>
    </source>
</evidence>
<evidence type="ECO:0000256" key="3">
    <source>
        <dbReference type="ARBA" id="ARBA00022692"/>
    </source>
</evidence>
<feature type="transmembrane region" description="Helical" evidence="7">
    <location>
        <begin position="172"/>
        <end position="190"/>
    </location>
</feature>
<feature type="compositionally biased region" description="Basic residues" evidence="6">
    <location>
        <begin position="18"/>
        <end position="27"/>
    </location>
</feature>
<dbReference type="PANTHER" id="PTHR30618:SF0">
    <property type="entry name" value="PURINE-URACIL PERMEASE NCS1"/>
    <property type="match status" value="1"/>
</dbReference>
<evidence type="ECO:0000256" key="1">
    <source>
        <dbReference type="ARBA" id="ARBA00004141"/>
    </source>
</evidence>
<feature type="transmembrane region" description="Helical" evidence="7">
    <location>
        <begin position="93"/>
        <end position="113"/>
    </location>
</feature>
<keyword evidence="3 7" id="KW-0812">Transmembrane</keyword>
<feature type="transmembrane region" description="Helical" evidence="7">
    <location>
        <begin position="210"/>
        <end position="235"/>
    </location>
</feature>